<protein>
    <submittedName>
        <fullName evidence="1">Uncharacterized protein</fullName>
    </submittedName>
</protein>
<evidence type="ECO:0000313" key="2">
    <source>
        <dbReference type="Proteomes" id="UP001162001"/>
    </source>
</evidence>
<sequence>MSNTLEQLNHQATQIKIDNTKKIVEETYKYYLELRKKLLNKDYIDKKIATAISENKSHVNILYEKEHHAIKIKKLVKKPQFDFNKSIVEEIEEMYDKPFKVYGKTVEYRYKKNGYWYSRKYYTLTLVWDNHLLYRALF</sequence>
<dbReference type="Proteomes" id="UP001162001">
    <property type="component" value="Segment"/>
</dbReference>
<evidence type="ECO:0000313" key="1">
    <source>
        <dbReference type="EMBL" id="QKF94588.1"/>
    </source>
</evidence>
<name>A0A7D3UQP0_9VIRU</name>
<proteinExistence type="predicted"/>
<accession>A0A7D3UQP0</accession>
<reference evidence="1 2" key="1">
    <citation type="submission" date="2020-04" db="EMBL/GenBank/DDBJ databases">
        <title>Advantages and limits of metagenomic assembly and binning of a giant virus.</title>
        <authorList>
            <person name="Schulz F."/>
            <person name="Andreani J."/>
            <person name="Francis R."/>
            <person name="Boudjemaa H."/>
            <person name="Bou Khalil J.Y."/>
            <person name="Lee J."/>
            <person name="La Scola B."/>
            <person name="Woyke T."/>
        </authorList>
    </citation>
    <scope>NUCLEOTIDE SEQUENCE [LARGE SCALE GENOMIC DNA]</scope>
    <source>
        <strain evidence="1 2">FV1/VV64</strain>
    </source>
</reference>
<gene>
    <name evidence="1" type="ORF">Fadolivirus_1_1130</name>
</gene>
<organism evidence="1 2">
    <name type="scientific">Fadolivirus FV1/VV64</name>
    <dbReference type="NCBI Taxonomy" id="3070911"/>
    <lineage>
        <taxon>Viruses</taxon>
        <taxon>Varidnaviria</taxon>
        <taxon>Bamfordvirae</taxon>
        <taxon>Nucleocytoviricota</taxon>
        <taxon>Megaviricetes</taxon>
        <taxon>Imitervirales</taxon>
        <taxon>Mimiviridae</taxon>
        <taxon>Klosneuvirinae</taxon>
        <taxon>Fadolivirus</taxon>
        <taxon>Fadolivirus algeromassiliense</taxon>
    </lineage>
</organism>
<keyword evidence="2" id="KW-1185">Reference proteome</keyword>
<dbReference type="EMBL" id="MT418680">
    <property type="protein sequence ID" value="QKF94588.1"/>
    <property type="molecule type" value="Genomic_DNA"/>
</dbReference>